<reference evidence="2 3" key="1">
    <citation type="submission" date="2019-04" db="EMBL/GenBank/DDBJ databases">
        <title>Streptomyces sp. nov. Bv016 isolated from bark of Buahinia variegata.</title>
        <authorList>
            <person name="Kanchanasin P."/>
            <person name="Tanasupawat S."/>
            <person name="Yuki M."/>
            <person name="Kudo T."/>
        </authorList>
    </citation>
    <scope>NUCLEOTIDE SEQUENCE [LARGE SCALE GENOMIC DNA]</scope>
    <source>
        <strain evidence="2 3">JCM 4765</strain>
    </source>
</reference>
<dbReference type="Proteomes" id="UP000298513">
    <property type="component" value="Unassembled WGS sequence"/>
</dbReference>
<dbReference type="AlphaFoldDB" id="A0A4Z1DK47"/>
<dbReference type="EMBL" id="SRRU01000004">
    <property type="protein sequence ID" value="TGN84089.1"/>
    <property type="molecule type" value="Genomic_DNA"/>
</dbReference>
<feature type="compositionally biased region" description="Low complexity" evidence="1">
    <location>
        <begin position="139"/>
        <end position="152"/>
    </location>
</feature>
<name>A0A4Z1DK47_STRGP</name>
<evidence type="ECO:0000256" key="1">
    <source>
        <dbReference type="SAM" id="MobiDB-lite"/>
    </source>
</evidence>
<feature type="region of interest" description="Disordered" evidence="1">
    <location>
        <begin position="78"/>
        <end position="154"/>
    </location>
</feature>
<evidence type="ECO:0000313" key="2">
    <source>
        <dbReference type="EMBL" id="TGN84089.1"/>
    </source>
</evidence>
<feature type="compositionally biased region" description="Low complexity" evidence="1">
    <location>
        <begin position="102"/>
        <end position="120"/>
    </location>
</feature>
<comment type="caution">
    <text evidence="2">The sequence shown here is derived from an EMBL/GenBank/DDBJ whole genome shotgun (WGS) entry which is preliminary data.</text>
</comment>
<feature type="region of interest" description="Disordered" evidence="1">
    <location>
        <begin position="254"/>
        <end position="312"/>
    </location>
</feature>
<feature type="compositionally biased region" description="Gly residues" evidence="1">
    <location>
        <begin position="258"/>
        <end position="271"/>
    </location>
</feature>
<gene>
    <name evidence="2" type="ORF">E5082_13850</name>
</gene>
<accession>A0A4Z1DK47</accession>
<evidence type="ECO:0008006" key="4">
    <source>
        <dbReference type="Google" id="ProtNLM"/>
    </source>
</evidence>
<sequence length="347" mass="33157">MEADGLDDGLGADEQALRRLLHSAVEDVQPRTGSLEHLRRAVPARRARKRHAAVGMAAAALLLGTAIPALVHVSNTGGTDPNTAMAGQSESTQGTEGKGRTSDGATGDTRGTTGDTPSTGKDGGQKDEPGRKGGGESGAPGAADPSASLASGTASCTPAQLGVTGSASGPDSAGVVYGTFRVANVSGTACTVTGAGQVGAVAVGAADQAKLSVVAHVSGDAASGLPDPSLAVSSLVLRPGGAYAEKFAFVPSETCPVPGGGDSTTGGGPATGGPSPDPSPSGDTGTTAGTTDTGGTVGAAPQLLTVDGPADGSVQVTYSAASGAAATAAVPNACAGTVYYTGMQSES</sequence>
<evidence type="ECO:0000313" key="3">
    <source>
        <dbReference type="Proteomes" id="UP000298513"/>
    </source>
</evidence>
<keyword evidence="3" id="KW-1185">Reference proteome</keyword>
<feature type="compositionally biased region" description="Polar residues" evidence="1">
    <location>
        <begin position="78"/>
        <end position="95"/>
    </location>
</feature>
<feature type="compositionally biased region" description="Low complexity" evidence="1">
    <location>
        <begin position="280"/>
        <end position="300"/>
    </location>
</feature>
<proteinExistence type="predicted"/>
<protein>
    <recommendedName>
        <fullName evidence="4">DUF4232 domain-containing protein</fullName>
    </recommendedName>
</protein>
<feature type="compositionally biased region" description="Basic and acidic residues" evidence="1">
    <location>
        <begin position="123"/>
        <end position="134"/>
    </location>
</feature>
<organism evidence="2 3">
    <name type="scientific">Streptomyces griseoluteus</name>
    <dbReference type="NCBI Taxonomy" id="29306"/>
    <lineage>
        <taxon>Bacteria</taxon>
        <taxon>Bacillati</taxon>
        <taxon>Actinomycetota</taxon>
        <taxon>Actinomycetes</taxon>
        <taxon>Kitasatosporales</taxon>
        <taxon>Streptomycetaceae</taxon>
        <taxon>Streptomyces</taxon>
    </lineage>
</organism>